<evidence type="ECO:0000313" key="3">
    <source>
        <dbReference type="EMBL" id="KAF2666957.1"/>
    </source>
</evidence>
<accession>A0A6A6U688</accession>
<dbReference type="EMBL" id="MU004238">
    <property type="protein sequence ID" value="KAF2666957.1"/>
    <property type="molecule type" value="Genomic_DNA"/>
</dbReference>
<dbReference type="AlphaFoldDB" id="A0A6A6U688"/>
<feature type="domain" description="Thioredoxin-like fold" evidence="2">
    <location>
        <begin position="91"/>
        <end position="188"/>
    </location>
</feature>
<dbReference type="InterPro" id="IPR050931">
    <property type="entry name" value="Mito_Protein_Transport_Metaxin"/>
</dbReference>
<feature type="compositionally biased region" description="Polar residues" evidence="1">
    <location>
        <begin position="1"/>
        <end position="17"/>
    </location>
</feature>
<protein>
    <recommendedName>
        <fullName evidence="2">Thioredoxin-like fold domain-containing protein</fullName>
    </recommendedName>
</protein>
<dbReference type="PANTHER" id="PTHR12289">
    <property type="entry name" value="METAXIN RELATED"/>
    <property type="match status" value="1"/>
</dbReference>
<keyword evidence="4" id="KW-1185">Reference proteome</keyword>
<proteinExistence type="predicted"/>
<gene>
    <name evidence="3" type="ORF">BT63DRAFT_457915</name>
</gene>
<name>A0A6A6U688_9PEZI</name>
<dbReference type="OrthoDB" id="198787at2759"/>
<evidence type="ECO:0000313" key="4">
    <source>
        <dbReference type="Proteomes" id="UP000799302"/>
    </source>
</evidence>
<reference evidence="3" key="1">
    <citation type="journal article" date="2020" name="Stud. Mycol.">
        <title>101 Dothideomycetes genomes: a test case for predicting lifestyles and emergence of pathogens.</title>
        <authorList>
            <person name="Haridas S."/>
            <person name="Albert R."/>
            <person name="Binder M."/>
            <person name="Bloem J."/>
            <person name="Labutti K."/>
            <person name="Salamov A."/>
            <person name="Andreopoulos B."/>
            <person name="Baker S."/>
            <person name="Barry K."/>
            <person name="Bills G."/>
            <person name="Bluhm B."/>
            <person name="Cannon C."/>
            <person name="Castanera R."/>
            <person name="Culley D."/>
            <person name="Daum C."/>
            <person name="Ezra D."/>
            <person name="Gonzalez J."/>
            <person name="Henrissat B."/>
            <person name="Kuo A."/>
            <person name="Liang C."/>
            <person name="Lipzen A."/>
            <person name="Lutzoni F."/>
            <person name="Magnuson J."/>
            <person name="Mondo S."/>
            <person name="Nolan M."/>
            <person name="Ohm R."/>
            <person name="Pangilinan J."/>
            <person name="Park H.-J."/>
            <person name="Ramirez L."/>
            <person name="Alfaro M."/>
            <person name="Sun H."/>
            <person name="Tritt A."/>
            <person name="Yoshinaga Y."/>
            <person name="Zwiers L.-H."/>
            <person name="Turgeon B."/>
            <person name="Goodwin S."/>
            <person name="Spatafora J."/>
            <person name="Crous P."/>
            <person name="Grigoriev I."/>
        </authorList>
    </citation>
    <scope>NUCLEOTIDE SEQUENCE</scope>
    <source>
        <strain evidence="3">CBS 115976</strain>
    </source>
</reference>
<dbReference type="Pfam" id="PF17172">
    <property type="entry name" value="GST_N_4"/>
    <property type="match status" value="1"/>
</dbReference>
<organism evidence="3 4">
    <name type="scientific">Microthyrium microscopicum</name>
    <dbReference type="NCBI Taxonomy" id="703497"/>
    <lineage>
        <taxon>Eukaryota</taxon>
        <taxon>Fungi</taxon>
        <taxon>Dikarya</taxon>
        <taxon>Ascomycota</taxon>
        <taxon>Pezizomycotina</taxon>
        <taxon>Dothideomycetes</taxon>
        <taxon>Dothideomycetes incertae sedis</taxon>
        <taxon>Microthyriales</taxon>
        <taxon>Microthyriaceae</taxon>
        <taxon>Microthyrium</taxon>
    </lineage>
</organism>
<sequence>MPSSATSNTNGHATSHTKALAKPTVNQTPNAWSFFAVPRPIKRIFDRFPLLTYPANRLPERVQRVKSADGHALFIWCAPEDASENRASFNPACLRWQAFLKSQNLQFHTVSSSNHASTNERLPFLVVNPSCSSPFKSNIVSAHELAKWAVDQKDSWPVELELHYEPYMSLLNNEIRRAWQYHMYLSPNFEAFTAPSYIHSQTNSSVVRITSSWELQKAAREDLMKSSPRIDVEGLYASADRAFFALDNLLKRKRRMVADVSAPSLLEATLFSYLFLLLELPLDRWLDNRLPEIARKYPELVELENTLKKQYGLQPPAIYDALTGTKDSTLNSRTRLEKHFGIR</sequence>
<dbReference type="Proteomes" id="UP000799302">
    <property type="component" value="Unassembled WGS sequence"/>
</dbReference>
<dbReference type="PANTHER" id="PTHR12289:SF44">
    <property type="entry name" value="OUTER MEMBRANE PROTEIN (SAM35), PUTATIVE (AFU_ORTHOLOGUE AFUA_1G13180)-RELATED"/>
    <property type="match status" value="1"/>
</dbReference>
<dbReference type="GO" id="GO:0007005">
    <property type="term" value="P:mitochondrion organization"/>
    <property type="evidence" value="ECO:0007669"/>
    <property type="project" value="TreeGrafter"/>
</dbReference>
<dbReference type="InterPro" id="IPR012336">
    <property type="entry name" value="Thioredoxin-like_fold"/>
</dbReference>
<evidence type="ECO:0000259" key="2">
    <source>
        <dbReference type="Pfam" id="PF17172"/>
    </source>
</evidence>
<feature type="region of interest" description="Disordered" evidence="1">
    <location>
        <begin position="1"/>
        <end position="22"/>
    </location>
</feature>
<dbReference type="GO" id="GO:0001401">
    <property type="term" value="C:SAM complex"/>
    <property type="evidence" value="ECO:0007669"/>
    <property type="project" value="TreeGrafter"/>
</dbReference>
<evidence type="ECO:0000256" key="1">
    <source>
        <dbReference type="SAM" id="MobiDB-lite"/>
    </source>
</evidence>